<proteinExistence type="predicted"/>
<dbReference type="EMBL" id="CADEAL010000268">
    <property type="protein sequence ID" value="CAB1417503.1"/>
    <property type="molecule type" value="Genomic_DNA"/>
</dbReference>
<evidence type="ECO:0000256" key="1">
    <source>
        <dbReference type="SAM" id="MobiDB-lite"/>
    </source>
</evidence>
<feature type="compositionally biased region" description="Low complexity" evidence="1">
    <location>
        <begin position="95"/>
        <end position="106"/>
    </location>
</feature>
<evidence type="ECO:0000313" key="2">
    <source>
        <dbReference type="EMBL" id="CAB1417503.1"/>
    </source>
</evidence>
<organism evidence="2 3">
    <name type="scientific">Pleuronectes platessa</name>
    <name type="common">European plaice</name>
    <dbReference type="NCBI Taxonomy" id="8262"/>
    <lineage>
        <taxon>Eukaryota</taxon>
        <taxon>Metazoa</taxon>
        <taxon>Chordata</taxon>
        <taxon>Craniata</taxon>
        <taxon>Vertebrata</taxon>
        <taxon>Euteleostomi</taxon>
        <taxon>Actinopterygii</taxon>
        <taxon>Neopterygii</taxon>
        <taxon>Teleostei</taxon>
        <taxon>Neoteleostei</taxon>
        <taxon>Acanthomorphata</taxon>
        <taxon>Carangaria</taxon>
        <taxon>Pleuronectiformes</taxon>
        <taxon>Pleuronectoidei</taxon>
        <taxon>Pleuronectidae</taxon>
        <taxon>Pleuronectes</taxon>
    </lineage>
</organism>
<dbReference type="AlphaFoldDB" id="A0A9N7TSB6"/>
<feature type="region of interest" description="Disordered" evidence="1">
    <location>
        <begin position="90"/>
        <end position="116"/>
    </location>
</feature>
<gene>
    <name evidence="2" type="ORF">PLEPLA_LOCUS5308</name>
</gene>
<accession>A0A9N7TSB6</accession>
<sequence>MESCGVSAAREPELNAAVWFSHHSNHITQSGFTLVQGWPDFPRSLLPWNIKTKLLRVKTKTARRNKLKSEKKDEVAVEREEWKLEEKMRKGLKEGLQSQGSSSNQLPKPPAVVKPQVHPIQTPSDPFNLFYRSITQPPAISRHVQFCVRL</sequence>
<keyword evidence="3" id="KW-1185">Reference proteome</keyword>
<reference evidence="2" key="1">
    <citation type="submission" date="2020-03" db="EMBL/GenBank/DDBJ databases">
        <authorList>
            <person name="Weist P."/>
        </authorList>
    </citation>
    <scope>NUCLEOTIDE SEQUENCE</scope>
</reference>
<dbReference type="Proteomes" id="UP001153269">
    <property type="component" value="Unassembled WGS sequence"/>
</dbReference>
<evidence type="ECO:0000313" key="3">
    <source>
        <dbReference type="Proteomes" id="UP001153269"/>
    </source>
</evidence>
<name>A0A9N7TSB6_PLEPL</name>
<protein>
    <submittedName>
        <fullName evidence="2">Uncharacterized protein</fullName>
    </submittedName>
</protein>
<comment type="caution">
    <text evidence="2">The sequence shown here is derived from an EMBL/GenBank/DDBJ whole genome shotgun (WGS) entry which is preliminary data.</text>
</comment>